<comment type="caution">
    <text evidence="2">The sequence shown here is derived from an EMBL/GenBank/DDBJ whole genome shotgun (WGS) entry which is preliminary data.</text>
</comment>
<reference evidence="2" key="2">
    <citation type="submission" date="2020-09" db="EMBL/GenBank/DDBJ databases">
        <authorList>
            <person name="Sun Q."/>
            <person name="Kim S."/>
        </authorList>
    </citation>
    <scope>NUCLEOTIDE SEQUENCE</scope>
    <source>
        <strain evidence="2">KCTC 32182</strain>
    </source>
</reference>
<name>A0A918U7F1_9NEIS</name>
<proteinExistence type="predicted"/>
<evidence type="ECO:0000256" key="1">
    <source>
        <dbReference type="SAM" id="SignalP"/>
    </source>
</evidence>
<evidence type="ECO:0000313" key="2">
    <source>
        <dbReference type="EMBL" id="GGY05297.1"/>
    </source>
</evidence>
<accession>A0A918U7F1</accession>
<sequence>MKKLFALVLTLLALSASQTVLARQSPLDIPARVALTAPKGDIAQTRNAIVKGSAMLGWTVVADEPGKLTLKYSKNGKHEAVIDALYDAGGYQFAYVSSVNLNYEKTEQGERIHPNFNRWLVNLIKYIGIASANAPAGAPQPAPAQE</sequence>
<gene>
    <name evidence="2" type="ORF">GCM10011289_04850</name>
</gene>
<keyword evidence="1" id="KW-0732">Signal</keyword>
<dbReference type="RefSeq" id="WP_189530733.1">
    <property type="nucleotide sequence ID" value="NZ_BMYX01000001.1"/>
</dbReference>
<organism evidence="2 3">
    <name type="scientific">Paludibacterium paludis</name>
    <dbReference type="NCBI Taxonomy" id="1225769"/>
    <lineage>
        <taxon>Bacteria</taxon>
        <taxon>Pseudomonadati</taxon>
        <taxon>Pseudomonadota</taxon>
        <taxon>Betaproteobacteria</taxon>
        <taxon>Neisseriales</taxon>
        <taxon>Chromobacteriaceae</taxon>
        <taxon>Paludibacterium</taxon>
    </lineage>
</organism>
<feature type="signal peptide" evidence="1">
    <location>
        <begin position="1"/>
        <end position="22"/>
    </location>
</feature>
<keyword evidence="3" id="KW-1185">Reference proteome</keyword>
<dbReference type="AlphaFoldDB" id="A0A918U7F1"/>
<feature type="chain" id="PRO_5037710772" evidence="1">
    <location>
        <begin position="23"/>
        <end position="146"/>
    </location>
</feature>
<dbReference type="EMBL" id="BMYX01000001">
    <property type="protein sequence ID" value="GGY05297.1"/>
    <property type="molecule type" value="Genomic_DNA"/>
</dbReference>
<dbReference type="Proteomes" id="UP000645257">
    <property type="component" value="Unassembled WGS sequence"/>
</dbReference>
<evidence type="ECO:0000313" key="3">
    <source>
        <dbReference type="Proteomes" id="UP000645257"/>
    </source>
</evidence>
<protein>
    <submittedName>
        <fullName evidence="2">Uncharacterized protein</fullName>
    </submittedName>
</protein>
<reference evidence="2" key="1">
    <citation type="journal article" date="2014" name="Int. J. Syst. Evol. Microbiol.">
        <title>Complete genome sequence of Corynebacterium casei LMG S-19264T (=DSM 44701T), isolated from a smear-ripened cheese.</title>
        <authorList>
            <consortium name="US DOE Joint Genome Institute (JGI-PGF)"/>
            <person name="Walter F."/>
            <person name="Albersmeier A."/>
            <person name="Kalinowski J."/>
            <person name="Ruckert C."/>
        </authorList>
    </citation>
    <scope>NUCLEOTIDE SEQUENCE</scope>
    <source>
        <strain evidence="2">KCTC 32182</strain>
    </source>
</reference>